<evidence type="ECO:0000313" key="3">
    <source>
        <dbReference type="Proteomes" id="UP001595947"/>
    </source>
</evidence>
<evidence type="ECO:0000256" key="1">
    <source>
        <dbReference type="SAM" id="MobiDB-lite"/>
    </source>
</evidence>
<organism evidence="2 3">
    <name type="scientific">Actinomycetospora atypica</name>
    <dbReference type="NCBI Taxonomy" id="1290095"/>
    <lineage>
        <taxon>Bacteria</taxon>
        <taxon>Bacillati</taxon>
        <taxon>Actinomycetota</taxon>
        <taxon>Actinomycetes</taxon>
        <taxon>Pseudonocardiales</taxon>
        <taxon>Pseudonocardiaceae</taxon>
        <taxon>Actinomycetospora</taxon>
    </lineage>
</organism>
<proteinExistence type="predicted"/>
<sequence length="98" mass="10952">MISNVHHARSKLRELSFHVDLGGDDCRTVHRLITRASELLTELERLVRQVAADKAAFRTQTAGAGFWAYPTIGKVPFETGQMARGPRTSNRHRPARSA</sequence>
<name>A0ABV9YNV2_9PSEU</name>
<gene>
    <name evidence="2" type="ORF">ACFPBZ_15685</name>
</gene>
<dbReference type="Proteomes" id="UP001595947">
    <property type="component" value="Unassembled WGS sequence"/>
</dbReference>
<accession>A0ABV9YNV2</accession>
<evidence type="ECO:0000313" key="2">
    <source>
        <dbReference type="EMBL" id="MFC5063664.1"/>
    </source>
</evidence>
<dbReference type="RefSeq" id="WP_378037011.1">
    <property type="nucleotide sequence ID" value="NZ_JBHSIV010000015.1"/>
</dbReference>
<feature type="compositionally biased region" description="Basic residues" evidence="1">
    <location>
        <begin position="89"/>
        <end position="98"/>
    </location>
</feature>
<comment type="caution">
    <text evidence="2">The sequence shown here is derived from an EMBL/GenBank/DDBJ whole genome shotgun (WGS) entry which is preliminary data.</text>
</comment>
<dbReference type="EMBL" id="JBHSIV010000015">
    <property type="protein sequence ID" value="MFC5063664.1"/>
    <property type="molecule type" value="Genomic_DNA"/>
</dbReference>
<keyword evidence="3" id="KW-1185">Reference proteome</keyword>
<feature type="region of interest" description="Disordered" evidence="1">
    <location>
        <begin position="78"/>
        <end position="98"/>
    </location>
</feature>
<protein>
    <submittedName>
        <fullName evidence="2">Uncharacterized protein</fullName>
    </submittedName>
</protein>
<reference evidence="3" key="1">
    <citation type="journal article" date="2019" name="Int. J. Syst. Evol. Microbiol.">
        <title>The Global Catalogue of Microorganisms (GCM) 10K type strain sequencing project: providing services to taxonomists for standard genome sequencing and annotation.</title>
        <authorList>
            <consortium name="The Broad Institute Genomics Platform"/>
            <consortium name="The Broad Institute Genome Sequencing Center for Infectious Disease"/>
            <person name="Wu L."/>
            <person name="Ma J."/>
        </authorList>
    </citation>
    <scope>NUCLEOTIDE SEQUENCE [LARGE SCALE GENOMIC DNA]</scope>
    <source>
        <strain evidence="3">CGMCC 4.7093</strain>
    </source>
</reference>